<gene>
    <name evidence="1" type="ORF">HF999_16130</name>
</gene>
<evidence type="ECO:0008006" key="3">
    <source>
        <dbReference type="Google" id="ProtNLM"/>
    </source>
</evidence>
<dbReference type="AlphaFoldDB" id="A0A846X828"/>
<comment type="caution">
    <text evidence="1">The sequence shown here is derived from an EMBL/GenBank/DDBJ whole genome shotgun (WGS) entry which is preliminary data.</text>
</comment>
<proteinExistence type="predicted"/>
<sequence length="235" mass="24656">MTDHDQGEVEALADYFTHLDRSLSEFRAAVSRGIGGAARAGVPGAAIDKLVRPGAEALLRADELGVVGAGFVSGDRLFGDGRGYIAWWQVVRESRVDAIGDAGFGPADRYARYDWFQAAVANPDDLAVTGPYIDLLCTDDFILTLTRAVVAAEPDGGAGPVGVVGLDVTIEGVERRARTALRRLGERSALLRADGRVVAARSPLLLAGDFAEVDAGSERIAVGPQLVLVSSARPA</sequence>
<accession>A0A846X828</accession>
<dbReference type="EMBL" id="JAAXOQ010000023">
    <property type="protein sequence ID" value="NKY19890.1"/>
    <property type="molecule type" value="Genomic_DNA"/>
</dbReference>
<evidence type="ECO:0000313" key="2">
    <source>
        <dbReference type="Proteomes" id="UP000582646"/>
    </source>
</evidence>
<dbReference type="Gene3D" id="3.30.450.20">
    <property type="entry name" value="PAS domain"/>
    <property type="match status" value="1"/>
</dbReference>
<keyword evidence="2" id="KW-1185">Reference proteome</keyword>
<protein>
    <recommendedName>
        <fullName evidence="3">Cache domain-containing protein</fullName>
    </recommendedName>
</protein>
<dbReference type="RefSeq" id="WP_168546869.1">
    <property type="nucleotide sequence ID" value="NZ_BAAAKS010000008.1"/>
</dbReference>
<organism evidence="1 2">
    <name type="scientific">Tsukamurella spumae</name>
    <dbReference type="NCBI Taxonomy" id="44753"/>
    <lineage>
        <taxon>Bacteria</taxon>
        <taxon>Bacillati</taxon>
        <taxon>Actinomycetota</taxon>
        <taxon>Actinomycetes</taxon>
        <taxon>Mycobacteriales</taxon>
        <taxon>Tsukamurellaceae</taxon>
        <taxon>Tsukamurella</taxon>
    </lineage>
</organism>
<dbReference type="Proteomes" id="UP000582646">
    <property type="component" value="Unassembled WGS sequence"/>
</dbReference>
<name>A0A846X828_9ACTN</name>
<reference evidence="1 2" key="1">
    <citation type="submission" date="2020-04" db="EMBL/GenBank/DDBJ databases">
        <title>MicrobeNet Type strains.</title>
        <authorList>
            <person name="Nicholson A.C."/>
        </authorList>
    </citation>
    <scope>NUCLEOTIDE SEQUENCE [LARGE SCALE GENOMIC DNA]</scope>
    <source>
        <strain evidence="1 2">DSM 44113</strain>
    </source>
</reference>
<evidence type="ECO:0000313" key="1">
    <source>
        <dbReference type="EMBL" id="NKY19890.1"/>
    </source>
</evidence>